<sequence length="330" mass="37555">MASFARLTCSVRTLFLKLSVSETKATTAGFHCAAAADASLLCSRSPGRVSRRFRSRKTLSWPTDYLPFEWSYPAPTDVISKSGDLVSDTGPTDPAMPLPGFELSDELETASLEVKRVFSLQLASMRQIHEAKKHRLVKLCQRHPYDFDSLEFKIAHKTFLVRKLKELHHMKPKRRDLKDALVKAIEGRNKVLKRLYRYDRERFCSVACALQITYTPAPLHHITLPATKKGDLRRLTSEYCDRMKQDKMNAFHDKLKAEQAPGPSRVTQMPKMSLKPRASNEDHPMSPCSAFVATLPWHPRAIRPASRCPRSSHSRVVVMMHTTEFVNVKP</sequence>
<evidence type="ECO:0000313" key="2">
    <source>
        <dbReference type="Proteomes" id="UP000821845"/>
    </source>
</evidence>
<dbReference type="EMBL" id="CM023486">
    <property type="protein sequence ID" value="KAH6928276.1"/>
    <property type="molecule type" value="Genomic_DNA"/>
</dbReference>
<accession>A0ACB7RZY8</accession>
<dbReference type="Proteomes" id="UP000821845">
    <property type="component" value="Chromosome 6"/>
</dbReference>
<name>A0ACB7RZY8_HYAAI</name>
<proteinExistence type="predicted"/>
<comment type="caution">
    <text evidence="1">The sequence shown here is derived from an EMBL/GenBank/DDBJ whole genome shotgun (WGS) entry which is preliminary data.</text>
</comment>
<keyword evidence="2" id="KW-1185">Reference proteome</keyword>
<gene>
    <name evidence="1" type="ORF">HPB50_013913</name>
</gene>
<reference evidence="1" key="1">
    <citation type="submission" date="2020-05" db="EMBL/GenBank/DDBJ databases">
        <title>Large-scale comparative analyses of tick genomes elucidate their genetic diversity and vector capacities.</title>
        <authorList>
            <person name="Jia N."/>
            <person name="Wang J."/>
            <person name="Shi W."/>
            <person name="Du L."/>
            <person name="Sun Y."/>
            <person name="Zhan W."/>
            <person name="Jiang J."/>
            <person name="Wang Q."/>
            <person name="Zhang B."/>
            <person name="Ji P."/>
            <person name="Sakyi L.B."/>
            <person name="Cui X."/>
            <person name="Yuan T."/>
            <person name="Jiang B."/>
            <person name="Yang W."/>
            <person name="Lam T.T.-Y."/>
            <person name="Chang Q."/>
            <person name="Ding S."/>
            <person name="Wang X."/>
            <person name="Zhu J."/>
            <person name="Ruan X."/>
            <person name="Zhao L."/>
            <person name="Wei J."/>
            <person name="Que T."/>
            <person name="Du C."/>
            <person name="Cheng J."/>
            <person name="Dai P."/>
            <person name="Han X."/>
            <person name="Huang E."/>
            <person name="Gao Y."/>
            <person name="Liu J."/>
            <person name="Shao H."/>
            <person name="Ye R."/>
            <person name="Li L."/>
            <person name="Wei W."/>
            <person name="Wang X."/>
            <person name="Wang C."/>
            <person name="Yang T."/>
            <person name="Huo Q."/>
            <person name="Li W."/>
            <person name="Guo W."/>
            <person name="Chen H."/>
            <person name="Zhou L."/>
            <person name="Ni X."/>
            <person name="Tian J."/>
            <person name="Zhou Y."/>
            <person name="Sheng Y."/>
            <person name="Liu T."/>
            <person name="Pan Y."/>
            <person name="Xia L."/>
            <person name="Li J."/>
            <person name="Zhao F."/>
            <person name="Cao W."/>
        </authorList>
    </citation>
    <scope>NUCLEOTIDE SEQUENCE</scope>
    <source>
        <strain evidence="1">Hyas-2018</strain>
    </source>
</reference>
<organism evidence="1 2">
    <name type="scientific">Hyalomma asiaticum</name>
    <name type="common">Tick</name>
    <dbReference type="NCBI Taxonomy" id="266040"/>
    <lineage>
        <taxon>Eukaryota</taxon>
        <taxon>Metazoa</taxon>
        <taxon>Ecdysozoa</taxon>
        <taxon>Arthropoda</taxon>
        <taxon>Chelicerata</taxon>
        <taxon>Arachnida</taxon>
        <taxon>Acari</taxon>
        <taxon>Parasitiformes</taxon>
        <taxon>Ixodida</taxon>
        <taxon>Ixodoidea</taxon>
        <taxon>Ixodidae</taxon>
        <taxon>Hyalomminae</taxon>
        <taxon>Hyalomma</taxon>
    </lineage>
</organism>
<evidence type="ECO:0000313" key="1">
    <source>
        <dbReference type="EMBL" id="KAH6928276.1"/>
    </source>
</evidence>
<protein>
    <submittedName>
        <fullName evidence="1">Uncharacterized protein</fullName>
    </submittedName>
</protein>